<dbReference type="InterPro" id="IPR056548">
    <property type="entry name" value="HEAT_Nup120"/>
</dbReference>
<dbReference type="Pfam" id="PF23300">
    <property type="entry name" value="HEAT_Nup120"/>
    <property type="match status" value="1"/>
</dbReference>
<feature type="domain" description="NUP160 C-terminal TPR" evidence="6">
    <location>
        <begin position="1127"/>
        <end position="1377"/>
    </location>
</feature>
<reference evidence="7 8" key="1">
    <citation type="submission" date="2014-04" db="EMBL/GenBank/DDBJ databases">
        <authorList>
            <consortium name="DOE Joint Genome Institute"/>
            <person name="Kuo A."/>
            <person name="Girlanda M."/>
            <person name="Perotto S."/>
            <person name="Kohler A."/>
            <person name="Nagy L.G."/>
            <person name="Floudas D."/>
            <person name="Copeland A."/>
            <person name="Barry K.W."/>
            <person name="Cichocki N."/>
            <person name="Veneault-Fourrey C."/>
            <person name="LaButti K."/>
            <person name="Lindquist E.A."/>
            <person name="Lipzen A."/>
            <person name="Lundell T."/>
            <person name="Morin E."/>
            <person name="Murat C."/>
            <person name="Sun H."/>
            <person name="Tunlid A."/>
            <person name="Henrissat B."/>
            <person name="Grigoriev I.V."/>
            <person name="Hibbett D.S."/>
            <person name="Martin F."/>
            <person name="Nordberg H.P."/>
            <person name="Cantor M.N."/>
            <person name="Hua S.X."/>
        </authorList>
    </citation>
    <scope>NUCLEOTIDE SEQUENCE [LARGE SCALE GENOMIC DNA]</scope>
    <source>
        <strain evidence="7 8">MUT 4182</strain>
    </source>
</reference>
<evidence type="ECO:0008006" key="9">
    <source>
        <dbReference type="Google" id="ProtNLM"/>
    </source>
</evidence>
<evidence type="ECO:0000256" key="2">
    <source>
        <dbReference type="ARBA" id="ARBA00022448"/>
    </source>
</evidence>
<evidence type="ECO:0000259" key="4">
    <source>
        <dbReference type="Pfam" id="PF11715"/>
    </source>
</evidence>
<dbReference type="InterPro" id="IPR059141">
    <property type="entry name" value="Beta-prop_Nup120_160"/>
</dbReference>
<dbReference type="STRING" id="1051891.A0A0C3QPI6"/>
<name>A0A0C3QPI6_9AGAM</name>
<dbReference type="Proteomes" id="UP000054248">
    <property type="component" value="Unassembled WGS sequence"/>
</dbReference>
<comment type="subcellular location">
    <subcellularLocation>
        <location evidence="1">Nucleus</location>
    </subcellularLocation>
</comment>
<dbReference type="OrthoDB" id="67716at2759"/>
<evidence type="ECO:0000259" key="5">
    <source>
        <dbReference type="Pfam" id="PF23300"/>
    </source>
</evidence>
<evidence type="ECO:0000313" key="8">
    <source>
        <dbReference type="Proteomes" id="UP000054248"/>
    </source>
</evidence>
<dbReference type="PANTHER" id="PTHR21286:SF0">
    <property type="entry name" value="NUCLEAR PORE COMPLEX PROTEIN NUP160"/>
    <property type="match status" value="1"/>
</dbReference>
<reference evidence="8" key="2">
    <citation type="submission" date="2015-01" db="EMBL/GenBank/DDBJ databases">
        <title>Evolutionary Origins and Diversification of the Mycorrhizal Mutualists.</title>
        <authorList>
            <consortium name="DOE Joint Genome Institute"/>
            <consortium name="Mycorrhizal Genomics Consortium"/>
            <person name="Kohler A."/>
            <person name="Kuo A."/>
            <person name="Nagy L.G."/>
            <person name="Floudas D."/>
            <person name="Copeland A."/>
            <person name="Barry K.W."/>
            <person name="Cichocki N."/>
            <person name="Veneault-Fourrey C."/>
            <person name="LaButti K."/>
            <person name="Lindquist E.A."/>
            <person name="Lipzen A."/>
            <person name="Lundell T."/>
            <person name="Morin E."/>
            <person name="Murat C."/>
            <person name="Riley R."/>
            <person name="Ohm R."/>
            <person name="Sun H."/>
            <person name="Tunlid A."/>
            <person name="Henrissat B."/>
            <person name="Grigoriev I.V."/>
            <person name="Hibbett D.S."/>
            <person name="Martin F."/>
        </authorList>
    </citation>
    <scope>NUCLEOTIDE SEQUENCE [LARGE SCALE GENOMIC DNA]</scope>
    <source>
        <strain evidence="8">MUT 4182</strain>
    </source>
</reference>
<sequence>MRPCVVFRDLPIADPSERAELFKEHASYATYYNPKEQPSLLLRLVNNNYTIQLSSISGHIQPISFSFESPIIPNPTIVPDQYSEAHVIVCTESGSVYRLVFPVPSYWEGPRSNAWCHEHVIKTTQRESIKAIHAVDPGLLLIALKDGGILRLQARRHNSQAQFDDWTESIMYSSTGFQLPSLSLFGTRHEGSTDIIAFASSSSDVFTEVAFTLSRDRQLRVWRDKCIASIQVPASFAAARRGSQVKAGNLLPGVYRSLIRVLPSPNGVEDEEDADADRRVLVFVPSLTEQAGGGFFVLYRLSERYSNGTRQLEYLSSQDCSSRSTGSELRDFAVIGNQLWCLWDTHGQAMVEYVTLEPESEEIAQWYSAIAPSEPDYTPDYFDELLVQNGAVTEVFLDAILRPGVFSRFTLETALKQYKDSISSIPGQHPPALVTSYPTLGEHIAGVVGCTVDLAIDPQSGEQLWDQYWSALKRDWEGFVARCKEVERSARWPLAIGVGELEQPVVLERERLGVVARDDTSLQAFKVFTQGAGSGTSNSALALLDIAKGLQESLDGADRQILESHLTSVVRETIAFSWNEVGADISRRLLLSQVSPPVRGYVTARLNSLGSVNRAVVDALYVILDVEAEIKGEAMEDEEGSPTISKANGQVNGWAGSNGASTTSGWQKAQWPRAWTAAYVSATIQARYHLALSLLILTLFVIEEIPDQLVTEPPILGDVFQAFQVLSVLNHLAERSADHPDAKAFTAGDTDEILTKFNGMRVSSLGPSLSPQAHVVSYSLLHTILPPPRHDHDVYSQAHSFLRSNGLLIPGSQRPLLAAEVRLVESLRVDGHLHIAREVAGWLPLAPGVAYVLARTWLDGGRPDEAVPLFEQVAISFGDDGLLESEDADALEDVLPLDEYYLPHYYNHVADLFAECSLDVYVARFTKLAIDSSPEEVSEKLWETLLTSYIALGLYEDAYMALISTPHQSLQQRFISHLVTAMCDKGEIDRLTRWNFVGFQQEVENVLAFKARNADPIGWPNYANVLYAWYTFRGDYRSAGQAMFRQARRLSEIVCKPAEYIDFATETARCYLAAINCLSLVDPKSAWVALPASHEAGRASLRKPRRPRPQLPDEVFGTEADDIDVVELADIREEYMLVLSRLALAHRYPQHDIANLVIGPEDIVSRFVQEGAFDDALSNARSLGVPMTALFESLTARCIHLSRAGATLSEDSAPWLATTRVQSWGGTLGQRAWKYLHESLERNDGPETDYEYHKTVLKTILEEDRSARLPAWLVQFFEQNHPEHLIQVYFKYDLLSDALHQSIDLVKETQKKSRGTAKTRRMPFDTAAATWLPYNLFDQILGAAATSKANDVSALATELKKTIDLWLTSARNLSRDIRTRP</sequence>
<protein>
    <recommendedName>
        <fullName evidence="9">Nuclear pore complex protein Nup160</fullName>
    </recommendedName>
</protein>
<evidence type="ECO:0000256" key="3">
    <source>
        <dbReference type="ARBA" id="ARBA00023242"/>
    </source>
</evidence>
<organism evidence="7 8">
    <name type="scientific">Tulasnella calospora MUT 4182</name>
    <dbReference type="NCBI Taxonomy" id="1051891"/>
    <lineage>
        <taxon>Eukaryota</taxon>
        <taxon>Fungi</taxon>
        <taxon>Dikarya</taxon>
        <taxon>Basidiomycota</taxon>
        <taxon>Agaricomycotina</taxon>
        <taxon>Agaricomycetes</taxon>
        <taxon>Cantharellales</taxon>
        <taxon>Tulasnellaceae</taxon>
        <taxon>Tulasnella</taxon>
    </lineage>
</organism>
<dbReference type="PANTHER" id="PTHR21286">
    <property type="entry name" value="NUCLEAR PORE COMPLEX PROTEIN NUP160"/>
    <property type="match status" value="1"/>
</dbReference>
<dbReference type="GO" id="GO:0017056">
    <property type="term" value="F:structural constituent of nuclear pore"/>
    <property type="evidence" value="ECO:0007669"/>
    <property type="project" value="TreeGrafter"/>
</dbReference>
<dbReference type="Pfam" id="PF11715">
    <property type="entry name" value="Beta-prop_Nup120_160"/>
    <property type="match status" value="1"/>
</dbReference>
<keyword evidence="3" id="KW-0539">Nucleus</keyword>
<gene>
    <name evidence="7" type="ORF">M407DRAFT_20680</name>
</gene>
<dbReference type="Pfam" id="PF23347">
    <property type="entry name" value="TPR_Nup160_C"/>
    <property type="match status" value="1"/>
</dbReference>
<dbReference type="HOGENOM" id="CLU_002799_0_0_1"/>
<evidence type="ECO:0000259" key="6">
    <source>
        <dbReference type="Pfam" id="PF23347"/>
    </source>
</evidence>
<feature type="domain" description="Nucleoporin nup120-like HEAT repeat" evidence="5">
    <location>
        <begin position="823"/>
        <end position="984"/>
    </location>
</feature>
<feature type="domain" description="Nucleoporin Nup120/160 beta-propeller" evidence="4">
    <location>
        <begin position="40"/>
        <end position="515"/>
    </location>
</feature>
<dbReference type="GO" id="GO:0005643">
    <property type="term" value="C:nuclear pore"/>
    <property type="evidence" value="ECO:0007669"/>
    <property type="project" value="UniProtKB-ARBA"/>
</dbReference>
<keyword evidence="8" id="KW-1185">Reference proteome</keyword>
<accession>A0A0C3QPI6</accession>
<proteinExistence type="predicted"/>
<dbReference type="EMBL" id="KN822974">
    <property type="protein sequence ID" value="KIO30211.1"/>
    <property type="molecule type" value="Genomic_DNA"/>
</dbReference>
<keyword evidence="2" id="KW-0813">Transport</keyword>
<evidence type="ECO:0000313" key="7">
    <source>
        <dbReference type="EMBL" id="KIO30211.1"/>
    </source>
</evidence>
<dbReference type="InterPro" id="IPR056536">
    <property type="entry name" value="TPR_NUP160_C"/>
</dbReference>
<evidence type="ECO:0000256" key="1">
    <source>
        <dbReference type="ARBA" id="ARBA00004123"/>
    </source>
</evidence>
<dbReference type="InterPro" id="IPR021717">
    <property type="entry name" value="Nucleoporin_Nup160"/>
</dbReference>